<accession>A0A3N0GV51</accession>
<dbReference type="Gene3D" id="3.10.180.10">
    <property type="entry name" value="2,3-Dihydroxybiphenyl 1,2-Dioxygenase, domain 1"/>
    <property type="match status" value="1"/>
</dbReference>
<evidence type="ECO:0000259" key="1">
    <source>
        <dbReference type="PROSITE" id="PS51819"/>
    </source>
</evidence>
<reference evidence="2 3" key="1">
    <citation type="submission" date="2018-11" db="EMBL/GenBank/DDBJ databases">
        <authorList>
            <person name="Li F."/>
        </authorList>
    </citation>
    <scope>NUCLEOTIDE SEQUENCE [LARGE SCALE GENOMIC DNA]</scope>
    <source>
        <strain evidence="2 3">Gsoil 818</strain>
    </source>
</reference>
<dbReference type="AlphaFoldDB" id="A0A3N0GV51"/>
<feature type="domain" description="VOC" evidence="1">
    <location>
        <begin position="6"/>
        <end position="126"/>
    </location>
</feature>
<sequence>MSLTETSVAVMLPISDPDRAQKFYTDQLGLPFKGKNEMGELMFRLSGDAELVLLPRPDEKPHSSTAMSFEVSDLSVEIEELEGRGVAFEDYDLPGLKTENHIANMGHDRAAWMLDPDGNVLCLHQTV</sequence>
<dbReference type="RefSeq" id="WP_123221788.1">
    <property type="nucleotide sequence ID" value="NZ_RJSF01000009.1"/>
</dbReference>
<protein>
    <submittedName>
        <fullName evidence="2">VOC family protein</fullName>
    </submittedName>
</protein>
<name>A0A3N0GV51_9ACTN</name>
<organism evidence="2 3">
    <name type="scientific">Nocardioides pocheonensis</name>
    <dbReference type="NCBI Taxonomy" id="661485"/>
    <lineage>
        <taxon>Bacteria</taxon>
        <taxon>Bacillati</taxon>
        <taxon>Actinomycetota</taxon>
        <taxon>Actinomycetes</taxon>
        <taxon>Propionibacteriales</taxon>
        <taxon>Nocardioidaceae</taxon>
        <taxon>Nocardioides</taxon>
    </lineage>
</organism>
<evidence type="ECO:0000313" key="2">
    <source>
        <dbReference type="EMBL" id="RNM16291.1"/>
    </source>
</evidence>
<dbReference type="InterPro" id="IPR004360">
    <property type="entry name" value="Glyas_Fos-R_dOase_dom"/>
</dbReference>
<dbReference type="InterPro" id="IPR037523">
    <property type="entry name" value="VOC_core"/>
</dbReference>
<proteinExistence type="predicted"/>
<dbReference type="InterPro" id="IPR029068">
    <property type="entry name" value="Glyas_Bleomycin-R_OHBP_Dase"/>
</dbReference>
<dbReference type="EMBL" id="RJSF01000009">
    <property type="protein sequence ID" value="RNM16291.1"/>
    <property type="molecule type" value="Genomic_DNA"/>
</dbReference>
<dbReference type="Pfam" id="PF00903">
    <property type="entry name" value="Glyoxalase"/>
    <property type="match status" value="1"/>
</dbReference>
<keyword evidence="3" id="KW-1185">Reference proteome</keyword>
<dbReference type="SUPFAM" id="SSF54593">
    <property type="entry name" value="Glyoxalase/Bleomycin resistance protein/Dihydroxybiphenyl dioxygenase"/>
    <property type="match status" value="1"/>
</dbReference>
<gene>
    <name evidence="2" type="ORF">EFL26_04910</name>
</gene>
<dbReference type="OrthoDB" id="9804907at2"/>
<comment type="caution">
    <text evidence="2">The sequence shown here is derived from an EMBL/GenBank/DDBJ whole genome shotgun (WGS) entry which is preliminary data.</text>
</comment>
<dbReference type="PROSITE" id="PS51819">
    <property type="entry name" value="VOC"/>
    <property type="match status" value="1"/>
</dbReference>
<dbReference type="Proteomes" id="UP000279994">
    <property type="component" value="Unassembled WGS sequence"/>
</dbReference>
<evidence type="ECO:0000313" key="3">
    <source>
        <dbReference type="Proteomes" id="UP000279994"/>
    </source>
</evidence>